<keyword evidence="2" id="KW-1185">Reference proteome</keyword>
<dbReference type="EMBL" id="VCIZ01000014">
    <property type="protein sequence ID" value="TSP10637.1"/>
    <property type="molecule type" value="Genomic_DNA"/>
</dbReference>
<name>A0ABY3EI79_9BURK</name>
<protein>
    <recommendedName>
        <fullName evidence="3">Phytanoyl-CoA dioxygenase family protein</fullName>
    </recommendedName>
</protein>
<proteinExistence type="predicted"/>
<organism evidence="1 2">
    <name type="scientific">Cupriavidus campinensis</name>
    <dbReference type="NCBI Taxonomy" id="151783"/>
    <lineage>
        <taxon>Bacteria</taxon>
        <taxon>Pseudomonadati</taxon>
        <taxon>Pseudomonadota</taxon>
        <taxon>Betaproteobacteria</taxon>
        <taxon>Burkholderiales</taxon>
        <taxon>Burkholderiaceae</taxon>
        <taxon>Cupriavidus</taxon>
    </lineage>
</organism>
<comment type="caution">
    <text evidence="1">The sequence shown here is derived from an EMBL/GenBank/DDBJ whole genome shotgun (WGS) entry which is preliminary data.</text>
</comment>
<sequence length="244" mass="27799">MAERIRFNPDVALAAFSGVIPMPTLAEINAAIDRSFGEQPERAEPFAMAELLRRNEAFRKLEQTVCAETRALAATLLKKSLRWEAFHVIRCASTSTRNESHCRHYDSHLLTLLIPLKLAPDGVCNGDLLVYHPPRVAVSTVSNVFCKLRHGIQRNLPFPFRKWLTLRDLRRGRCNRVPVEPGSVYVFNGFVLQHANLDVEVGERRSLLIHYYDPGYSAGLSATVRRVRMLWDRLRKNMTGMYPG</sequence>
<accession>A0ABY3EI79</accession>
<evidence type="ECO:0000313" key="1">
    <source>
        <dbReference type="EMBL" id="TSP10637.1"/>
    </source>
</evidence>
<evidence type="ECO:0008006" key="3">
    <source>
        <dbReference type="Google" id="ProtNLM"/>
    </source>
</evidence>
<evidence type="ECO:0000313" key="2">
    <source>
        <dbReference type="Proteomes" id="UP000318943"/>
    </source>
</evidence>
<gene>
    <name evidence="1" type="ORF">FGG12_21315</name>
</gene>
<dbReference type="Proteomes" id="UP000318943">
    <property type="component" value="Unassembled WGS sequence"/>
</dbReference>
<reference evidence="1 2" key="1">
    <citation type="submission" date="2019-05" db="EMBL/GenBank/DDBJ databases">
        <title>Whole genome sequence analysis of Cupriavidus campinensis S14E4C strain.</title>
        <authorList>
            <person name="Abbaszade G."/>
            <person name="Szabo A."/>
            <person name="Toumi M."/>
            <person name="Toth E."/>
        </authorList>
    </citation>
    <scope>NUCLEOTIDE SEQUENCE [LARGE SCALE GENOMIC DNA]</scope>
    <source>
        <strain evidence="1 2">S14E4C</strain>
    </source>
</reference>